<feature type="coiled-coil region" evidence="1">
    <location>
        <begin position="208"/>
        <end position="349"/>
    </location>
</feature>
<name>A0A386PK05_9SPIR</name>
<dbReference type="AlphaFoldDB" id="A0A386PK05"/>
<organism evidence="2 3">
    <name type="scientific">Borrelia turcica IST7</name>
    <dbReference type="NCBI Taxonomy" id="1104446"/>
    <lineage>
        <taxon>Bacteria</taxon>
        <taxon>Pseudomonadati</taxon>
        <taxon>Spirochaetota</taxon>
        <taxon>Spirochaetia</taxon>
        <taxon>Spirochaetales</taxon>
        <taxon>Borreliaceae</taxon>
        <taxon>Borrelia</taxon>
    </lineage>
</organism>
<dbReference type="EMBL" id="CP028884">
    <property type="protein sequence ID" value="AYE36101.1"/>
    <property type="molecule type" value="Genomic_DNA"/>
</dbReference>
<evidence type="ECO:0000256" key="1">
    <source>
        <dbReference type="SAM" id="Coils"/>
    </source>
</evidence>
<dbReference type="KEGG" id="btur:DB313_01085"/>
<feature type="coiled-coil region" evidence="1">
    <location>
        <begin position="2"/>
        <end position="81"/>
    </location>
</feature>
<dbReference type="OrthoDB" id="350474at2"/>
<accession>A0A386PK05</accession>
<evidence type="ECO:0000313" key="3">
    <source>
        <dbReference type="Proteomes" id="UP000275571"/>
    </source>
</evidence>
<gene>
    <name evidence="2" type="ORF">DB313_01085</name>
</gene>
<proteinExistence type="predicted"/>
<sequence length="349" mass="40689">MIKNLKSQIQKLNLERDKKLTELGKTLKNNNVIELKQLASYTSLKLIEKELTQLRTNLSKAEDNENKLKELYKNLKDCKVNQKNIIKAYKNKLIKIVEALINHYPKNLQSIVEYKLDFTKSMLEKHEYKTTEITSPNENPNFIKKFITNTILTIKDILNKINIGKVAKEFEKKILREHLSTENLENLVNDFIENKELSKELIEEFRLMNESQANLITINDTIKETKNKSIKDKINNKNKIENKISIVETNKENVLKKIAEEFIEMTKTEKGLSKTGAINSLLQQIENLNQQILKLNEEIAKTIKTDEIATIKAKMQQLIKNKESIENKLNKLNSKIEIIQNEIDELDNK</sequence>
<protein>
    <submittedName>
        <fullName evidence="2">Uncharacterized protein</fullName>
    </submittedName>
</protein>
<keyword evidence="1" id="KW-0175">Coiled coil</keyword>
<dbReference type="Proteomes" id="UP000275571">
    <property type="component" value="Chromosome"/>
</dbReference>
<reference evidence="2 3" key="1">
    <citation type="journal article" date="2018" name="Infect. Genet. Evol.">
        <title>Genome-wide analysis of Borrelia turcica and 'Candidatus Borrelia tachyglossi' shows relapsing fever-like genomes with unique genomic links to Lyme disease Borrelia.</title>
        <authorList>
            <person name="Gofton A.W."/>
            <person name="Margos G."/>
            <person name="Fingerle V."/>
            <person name="Hepner S."/>
            <person name="Loh S.M."/>
            <person name="Ryan U."/>
            <person name="Irwin P."/>
            <person name="Oskam C.L."/>
        </authorList>
    </citation>
    <scope>NUCLEOTIDE SEQUENCE [LARGE SCALE GENOMIC DNA]</scope>
    <source>
        <strain evidence="2 3">IST7</strain>
    </source>
</reference>
<keyword evidence="3" id="KW-1185">Reference proteome</keyword>
<dbReference type="RefSeq" id="WP_120104021.1">
    <property type="nucleotide sequence ID" value="NZ_CP028884.1"/>
</dbReference>
<evidence type="ECO:0000313" key="2">
    <source>
        <dbReference type="EMBL" id="AYE36101.1"/>
    </source>
</evidence>